<dbReference type="PANTHER" id="PTHR46163">
    <property type="entry name" value="TYROSINE-PROTEIN PHOSPHATASE-RELATED"/>
    <property type="match status" value="1"/>
</dbReference>
<dbReference type="SMART" id="SM00194">
    <property type="entry name" value="PTPc"/>
    <property type="match status" value="1"/>
</dbReference>
<dbReference type="Proteomes" id="UP000055024">
    <property type="component" value="Unassembled WGS sequence"/>
</dbReference>
<dbReference type="CDD" id="cd00047">
    <property type="entry name" value="PTPc"/>
    <property type="match status" value="1"/>
</dbReference>
<proteinExistence type="predicted"/>
<keyword evidence="3" id="KW-0675">Receptor</keyword>
<name>A0A0V1HIV5_9BILA</name>
<evidence type="ECO:0000259" key="1">
    <source>
        <dbReference type="PROSITE" id="PS50055"/>
    </source>
</evidence>
<comment type="caution">
    <text evidence="3">The sequence shown here is derived from an EMBL/GenBank/DDBJ whole genome shotgun (WGS) entry which is preliminary data.</text>
</comment>
<protein>
    <submittedName>
        <fullName evidence="3">Tyrosine-protein phosphatase non-receptor type 2</fullName>
    </submittedName>
</protein>
<dbReference type="InterPro" id="IPR000387">
    <property type="entry name" value="Tyr_Pase_dom"/>
</dbReference>
<feature type="non-terminal residue" evidence="3">
    <location>
        <position position="1"/>
    </location>
</feature>
<dbReference type="SMART" id="SM00404">
    <property type="entry name" value="PTPc_motif"/>
    <property type="match status" value="1"/>
</dbReference>
<dbReference type="OrthoDB" id="8609993at2759"/>
<evidence type="ECO:0000313" key="4">
    <source>
        <dbReference type="Proteomes" id="UP000055024"/>
    </source>
</evidence>
<dbReference type="AlphaFoldDB" id="A0A0V1HIV5"/>
<reference evidence="3 4" key="1">
    <citation type="submission" date="2015-01" db="EMBL/GenBank/DDBJ databases">
        <title>Evolution of Trichinella species and genotypes.</title>
        <authorList>
            <person name="Korhonen P.K."/>
            <person name="Edoardo P."/>
            <person name="Giuseppe L.R."/>
            <person name="Gasser R.B."/>
        </authorList>
    </citation>
    <scope>NUCLEOTIDE SEQUENCE [LARGE SCALE GENOMIC DNA]</scope>
    <source>
        <strain evidence="3">ISS1029</strain>
    </source>
</reference>
<dbReference type="PANTHER" id="PTHR46163:SF5">
    <property type="entry name" value="TYROSINE-PROTEIN PHOSPHATASE"/>
    <property type="match status" value="1"/>
</dbReference>
<dbReference type="Gene3D" id="3.90.190.10">
    <property type="entry name" value="Protein tyrosine phosphatase superfamily"/>
    <property type="match status" value="1"/>
</dbReference>
<dbReference type="InterPro" id="IPR029021">
    <property type="entry name" value="Prot-tyrosine_phosphatase-like"/>
</dbReference>
<feature type="domain" description="Tyrosine-protein phosphatase" evidence="1">
    <location>
        <begin position="40"/>
        <end position="302"/>
    </location>
</feature>
<dbReference type="PRINTS" id="PR00700">
    <property type="entry name" value="PRTYPHPHTASE"/>
</dbReference>
<accession>A0A0V1HIV5</accession>
<dbReference type="EMBL" id="JYDP01000060">
    <property type="protein sequence ID" value="KRZ10380.1"/>
    <property type="molecule type" value="Genomic_DNA"/>
</dbReference>
<organism evidence="3 4">
    <name type="scientific">Trichinella zimbabwensis</name>
    <dbReference type="NCBI Taxonomy" id="268475"/>
    <lineage>
        <taxon>Eukaryota</taxon>
        <taxon>Metazoa</taxon>
        <taxon>Ecdysozoa</taxon>
        <taxon>Nematoda</taxon>
        <taxon>Enoplea</taxon>
        <taxon>Dorylaimia</taxon>
        <taxon>Trichinellida</taxon>
        <taxon>Trichinellidae</taxon>
        <taxon>Trichinella</taxon>
    </lineage>
</organism>
<dbReference type="GO" id="GO:0004725">
    <property type="term" value="F:protein tyrosine phosphatase activity"/>
    <property type="evidence" value="ECO:0007669"/>
    <property type="project" value="InterPro"/>
</dbReference>
<dbReference type="PROSITE" id="PS50055">
    <property type="entry name" value="TYR_PHOSPHATASE_PTP"/>
    <property type="match status" value="1"/>
</dbReference>
<evidence type="ECO:0000259" key="2">
    <source>
        <dbReference type="PROSITE" id="PS50056"/>
    </source>
</evidence>
<dbReference type="STRING" id="268475.A0A0V1HIV5"/>
<gene>
    <name evidence="3" type="primary">PTPN2</name>
    <name evidence="3" type="ORF">T11_16883</name>
</gene>
<sequence length="368" mass="42497">LSSQVSIRMPLDDKPADNCSFQEWFSAMASVNLSKLSEQLRGEFEEMQNEVLMPHEHTEFSKNSSTGRVRYSDIPCLDISRVKLRFPVDGNDFIHANWVHLRDSPFTFIITQAPLEATISHFWSMVWYEDVNAVVCLTPITEQNEPNDRPYWPVKPGEDQFTVSGEFSLQHLDKVMQEELQITFLRLVNKSTGESRELYHYMFMNWPDHDSPTCTHTILEAMETIEKNIFRENGKLPIIVVHCSAGVGRAGTFVCLSNLIHIAEKKKPINVKEVVKAVRKQRALVVQSFPQYAFLHWALLVHMMNKDENVKSVLEKSCNTVCAIREWSTDSECVEFTQVKRTTIFARFNQRVKGMFSKMSLKKQKKPS</sequence>
<dbReference type="Pfam" id="PF00102">
    <property type="entry name" value="Y_phosphatase"/>
    <property type="match status" value="1"/>
</dbReference>
<dbReference type="InterPro" id="IPR052782">
    <property type="entry name" value="Oocyte-zygote_transition_reg"/>
</dbReference>
<dbReference type="SUPFAM" id="SSF52799">
    <property type="entry name" value="(Phosphotyrosine protein) phosphatases II"/>
    <property type="match status" value="1"/>
</dbReference>
<evidence type="ECO:0000313" key="3">
    <source>
        <dbReference type="EMBL" id="KRZ10380.1"/>
    </source>
</evidence>
<feature type="domain" description="Tyrosine specific protein phosphatases" evidence="2">
    <location>
        <begin position="216"/>
        <end position="293"/>
    </location>
</feature>
<keyword evidence="4" id="KW-1185">Reference proteome</keyword>
<dbReference type="PROSITE" id="PS50056">
    <property type="entry name" value="TYR_PHOSPHATASE_2"/>
    <property type="match status" value="1"/>
</dbReference>
<dbReference type="InterPro" id="IPR000242">
    <property type="entry name" value="PTP_cat"/>
</dbReference>
<dbReference type="InterPro" id="IPR003595">
    <property type="entry name" value="Tyr_Pase_cat"/>
</dbReference>